<organism evidence="8">
    <name type="scientific">freshwater metagenome</name>
    <dbReference type="NCBI Taxonomy" id="449393"/>
    <lineage>
        <taxon>unclassified sequences</taxon>
        <taxon>metagenomes</taxon>
        <taxon>ecological metagenomes</taxon>
    </lineage>
</organism>
<dbReference type="AlphaFoldDB" id="A0A6J6GQ28"/>
<evidence type="ECO:0000256" key="2">
    <source>
        <dbReference type="ARBA" id="ARBA00022490"/>
    </source>
</evidence>
<dbReference type="EMBL" id="CAESAL010000080">
    <property type="protein sequence ID" value="CAB4345825.1"/>
    <property type="molecule type" value="Genomic_DNA"/>
</dbReference>
<accession>A0A6J6GQ28</accession>
<reference evidence="8" key="1">
    <citation type="submission" date="2020-05" db="EMBL/GenBank/DDBJ databases">
        <authorList>
            <person name="Chiriac C."/>
            <person name="Salcher M."/>
            <person name="Ghai R."/>
            <person name="Kavagutti S V."/>
        </authorList>
    </citation>
    <scope>NUCLEOTIDE SEQUENCE</scope>
</reference>
<feature type="domain" description="N-acetyltransferase" evidence="6">
    <location>
        <begin position="20"/>
        <end position="165"/>
    </location>
</feature>
<keyword evidence="2" id="KW-0963">Cytoplasm</keyword>
<dbReference type="InterPro" id="IPR050680">
    <property type="entry name" value="YpeA/RimI_acetyltransf"/>
</dbReference>
<keyword evidence="3" id="KW-0808">Transferase</keyword>
<comment type="similarity">
    <text evidence="1">Belongs to the acetyltransferase family. RimI subfamily.</text>
</comment>
<evidence type="ECO:0000313" key="7">
    <source>
        <dbReference type="EMBL" id="CAB4345825.1"/>
    </source>
</evidence>
<keyword evidence="4" id="KW-0012">Acyltransferase</keyword>
<dbReference type="GO" id="GO:0008080">
    <property type="term" value="F:N-acetyltransferase activity"/>
    <property type="evidence" value="ECO:0007669"/>
    <property type="project" value="InterPro"/>
</dbReference>
<evidence type="ECO:0000256" key="5">
    <source>
        <dbReference type="SAM" id="MobiDB-lite"/>
    </source>
</evidence>
<evidence type="ECO:0000256" key="1">
    <source>
        <dbReference type="ARBA" id="ARBA00005395"/>
    </source>
</evidence>
<evidence type="ECO:0000313" key="8">
    <source>
        <dbReference type="EMBL" id="CAB4603371.1"/>
    </source>
</evidence>
<dbReference type="PANTHER" id="PTHR43420">
    <property type="entry name" value="ACETYLTRANSFERASE"/>
    <property type="match status" value="1"/>
</dbReference>
<dbReference type="NCBIfam" id="TIGR01575">
    <property type="entry name" value="rimI"/>
    <property type="match status" value="1"/>
</dbReference>
<dbReference type="InterPro" id="IPR000182">
    <property type="entry name" value="GNAT_dom"/>
</dbReference>
<dbReference type="PANTHER" id="PTHR43420:SF44">
    <property type="entry name" value="ACETYLTRANSFERASE YPEA"/>
    <property type="match status" value="1"/>
</dbReference>
<sequence>MIVATVASDRKLDDAQLEPVVITTMRRRHLRNVLRIEEKTSTTPWSLGLFLAEVRREEREYLVALSGSQVVGFAGLLYVVGEGHITTVAVDPEMQGGRIGTRLMLVLTRRAIAHGSDSITLEVRASNAPALALYRRFGFAPAGVRKDYYKDPTEDALVLWAHDVDTPAYADRLSAIEMQLPTPLVLDDSANTDASNGDTTERDAL</sequence>
<feature type="region of interest" description="Disordered" evidence="5">
    <location>
        <begin position="186"/>
        <end position="205"/>
    </location>
</feature>
<dbReference type="InterPro" id="IPR006464">
    <property type="entry name" value="AcTrfase_RimI/Ard1"/>
</dbReference>
<dbReference type="InterPro" id="IPR016181">
    <property type="entry name" value="Acyl_CoA_acyltransferase"/>
</dbReference>
<dbReference type="CDD" id="cd04301">
    <property type="entry name" value="NAT_SF"/>
    <property type="match status" value="1"/>
</dbReference>
<proteinExistence type="inferred from homology"/>
<dbReference type="Gene3D" id="3.40.630.30">
    <property type="match status" value="1"/>
</dbReference>
<name>A0A6J6GQ28_9ZZZZ</name>
<evidence type="ECO:0000256" key="4">
    <source>
        <dbReference type="ARBA" id="ARBA00023315"/>
    </source>
</evidence>
<dbReference type="EMBL" id="CAEZTY010000159">
    <property type="protein sequence ID" value="CAB4603371.1"/>
    <property type="molecule type" value="Genomic_DNA"/>
</dbReference>
<feature type="compositionally biased region" description="Polar residues" evidence="5">
    <location>
        <begin position="189"/>
        <end position="198"/>
    </location>
</feature>
<dbReference type="Pfam" id="PF00583">
    <property type="entry name" value="Acetyltransf_1"/>
    <property type="match status" value="1"/>
</dbReference>
<evidence type="ECO:0000259" key="6">
    <source>
        <dbReference type="PROSITE" id="PS51186"/>
    </source>
</evidence>
<dbReference type="SUPFAM" id="SSF55729">
    <property type="entry name" value="Acyl-CoA N-acyltransferases (Nat)"/>
    <property type="match status" value="1"/>
</dbReference>
<protein>
    <submittedName>
        <fullName evidence="8">Unannotated protein</fullName>
    </submittedName>
</protein>
<dbReference type="PROSITE" id="PS51186">
    <property type="entry name" value="GNAT"/>
    <property type="match status" value="1"/>
</dbReference>
<evidence type="ECO:0000256" key="3">
    <source>
        <dbReference type="ARBA" id="ARBA00022679"/>
    </source>
</evidence>
<gene>
    <name evidence="8" type="ORF">UFOPK1762_02079</name>
    <name evidence="7" type="ORF">UFOPK3331_01630</name>
</gene>